<dbReference type="Proteomes" id="UP001179952">
    <property type="component" value="Unassembled WGS sequence"/>
</dbReference>
<feature type="domain" description="Reverse transcriptase zinc-binding" evidence="1">
    <location>
        <begin position="68"/>
        <end position="156"/>
    </location>
</feature>
<proteinExistence type="predicted"/>
<evidence type="ECO:0000259" key="1">
    <source>
        <dbReference type="Pfam" id="PF13966"/>
    </source>
</evidence>
<dbReference type="AlphaFoldDB" id="A0AAV9B761"/>
<dbReference type="Pfam" id="PF13966">
    <property type="entry name" value="zf-RVT"/>
    <property type="match status" value="1"/>
</dbReference>
<dbReference type="EMBL" id="JAUJYN010000005">
    <property type="protein sequence ID" value="KAK1272247.1"/>
    <property type="molecule type" value="Genomic_DNA"/>
</dbReference>
<name>A0AAV9B761_ACOGR</name>
<keyword evidence="3" id="KW-1185">Reference proteome</keyword>
<sequence>MTTPKRQCNIFGGSLRAGPLGGAPRRSRLSTEERSQLASLTASLERWAGSLGEAADRPTWAPNPCQGFSVKRCYIWWGRTTPSVSLMCGSPSHIWNPKIPRKIKVFLCLLVRDRLFTKVYRAKWRREEDTGCGLCGEAPETIAHLFCQCRFAQELWRVMGSLVALALFDSLSGMWEADTKLRRRFGSPENHLVFDHPDLRVGDLAH</sequence>
<comment type="caution">
    <text evidence="2">The sequence shown here is derived from an EMBL/GenBank/DDBJ whole genome shotgun (WGS) entry which is preliminary data.</text>
</comment>
<evidence type="ECO:0000313" key="3">
    <source>
        <dbReference type="Proteomes" id="UP001179952"/>
    </source>
</evidence>
<protein>
    <recommendedName>
        <fullName evidence="1">Reverse transcriptase zinc-binding domain-containing protein</fullName>
    </recommendedName>
</protein>
<accession>A0AAV9B761</accession>
<organism evidence="2 3">
    <name type="scientific">Acorus gramineus</name>
    <name type="common">Dwarf sweet flag</name>
    <dbReference type="NCBI Taxonomy" id="55184"/>
    <lineage>
        <taxon>Eukaryota</taxon>
        <taxon>Viridiplantae</taxon>
        <taxon>Streptophyta</taxon>
        <taxon>Embryophyta</taxon>
        <taxon>Tracheophyta</taxon>
        <taxon>Spermatophyta</taxon>
        <taxon>Magnoliopsida</taxon>
        <taxon>Liliopsida</taxon>
        <taxon>Acoraceae</taxon>
        <taxon>Acorus</taxon>
    </lineage>
</organism>
<dbReference type="InterPro" id="IPR026960">
    <property type="entry name" value="RVT-Znf"/>
</dbReference>
<reference evidence="2" key="2">
    <citation type="submission" date="2023-06" db="EMBL/GenBank/DDBJ databases">
        <authorList>
            <person name="Ma L."/>
            <person name="Liu K.-W."/>
            <person name="Li Z."/>
            <person name="Hsiao Y.-Y."/>
            <person name="Qi Y."/>
            <person name="Fu T."/>
            <person name="Tang G."/>
            <person name="Zhang D."/>
            <person name="Sun W.-H."/>
            <person name="Liu D.-K."/>
            <person name="Li Y."/>
            <person name="Chen G.-Z."/>
            <person name="Liu X.-D."/>
            <person name="Liao X.-Y."/>
            <person name="Jiang Y.-T."/>
            <person name="Yu X."/>
            <person name="Hao Y."/>
            <person name="Huang J."/>
            <person name="Zhao X.-W."/>
            <person name="Ke S."/>
            <person name="Chen Y.-Y."/>
            <person name="Wu W.-L."/>
            <person name="Hsu J.-L."/>
            <person name="Lin Y.-F."/>
            <person name="Huang M.-D."/>
            <person name="Li C.-Y."/>
            <person name="Huang L."/>
            <person name="Wang Z.-W."/>
            <person name="Zhao X."/>
            <person name="Zhong W.-Y."/>
            <person name="Peng D.-H."/>
            <person name="Ahmad S."/>
            <person name="Lan S."/>
            <person name="Zhang J.-S."/>
            <person name="Tsai W.-C."/>
            <person name="Van De Peer Y."/>
            <person name="Liu Z.-J."/>
        </authorList>
    </citation>
    <scope>NUCLEOTIDE SEQUENCE</scope>
    <source>
        <strain evidence="2">SCP</strain>
        <tissue evidence="2">Leaves</tissue>
    </source>
</reference>
<gene>
    <name evidence="2" type="ORF">QJS04_geneDACA014654</name>
</gene>
<reference evidence="2" key="1">
    <citation type="journal article" date="2023" name="Nat. Commun.">
        <title>Diploid and tetraploid genomes of Acorus and the evolution of monocots.</title>
        <authorList>
            <person name="Ma L."/>
            <person name="Liu K.W."/>
            <person name="Li Z."/>
            <person name="Hsiao Y.Y."/>
            <person name="Qi Y."/>
            <person name="Fu T."/>
            <person name="Tang G.D."/>
            <person name="Zhang D."/>
            <person name="Sun W.H."/>
            <person name="Liu D.K."/>
            <person name="Li Y."/>
            <person name="Chen G.Z."/>
            <person name="Liu X.D."/>
            <person name="Liao X.Y."/>
            <person name="Jiang Y.T."/>
            <person name="Yu X."/>
            <person name="Hao Y."/>
            <person name="Huang J."/>
            <person name="Zhao X.W."/>
            <person name="Ke S."/>
            <person name="Chen Y.Y."/>
            <person name="Wu W.L."/>
            <person name="Hsu J.L."/>
            <person name="Lin Y.F."/>
            <person name="Huang M.D."/>
            <person name="Li C.Y."/>
            <person name="Huang L."/>
            <person name="Wang Z.W."/>
            <person name="Zhao X."/>
            <person name="Zhong W.Y."/>
            <person name="Peng D.H."/>
            <person name="Ahmad S."/>
            <person name="Lan S."/>
            <person name="Zhang J.S."/>
            <person name="Tsai W.C."/>
            <person name="Van de Peer Y."/>
            <person name="Liu Z.J."/>
        </authorList>
    </citation>
    <scope>NUCLEOTIDE SEQUENCE</scope>
    <source>
        <strain evidence="2">SCP</strain>
    </source>
</reference>
<evidence type="ECO:0000313" key="2">
    <source>
        <dbReference type="EMBL" id="KAK1272247.1"/>
    </source>
</evidence>